<dbReference type="InterPro" id="IPR052085">
    <property type="entry name" value="WD-SAM-U-box"/>
</dbReference>
<dbReference type="SUPFAM" id="SSF47769">
    <property type="entry name" value="SAM/Pointed domain"/>
    <property type="match status" value="1"/>
</dbReference>
<evidence type="ECO:0000259" key="6">
    <source>
        <dbReference type="PROSITE" id="PS51698"/>
    </source>
</evidence>
<dbReference type="InterPro" id="IPR001680">
    <property type="entry name" value="WD40_rpt"/>
</dbReference>
<feature type="repeat" description="WD" evidence="4">
    <location>
        <begin position="285"/>
        <end position="326"/>
    </location>
</feature>
<dbReference type="CDD" id="cd16655">
    <property type="entry name" value="RING-Ubox_WDSUB1-like"/>
    <property type="match status" value="1"/>
</dbReference>
<comment type="caution">
    <text evidence="7">The sequence shown here is derived from an EMBL/GenBank/DDBJ whole genome shotgun (WGS) entry which is preliminary data.</text>
</comment>
<evidence type="ECO:0000313" key="7">
    <source>
        <dbReference type="EMBL" id="CAG2203044.1"/>
    </source>
</evidence>
<proteinExistence type="predicted"/>
<dbReference type="SMART" id="SM00454">
    <property type="entry name" value="SAM"/>
    <property type="match status" value="1"/>
</dbReference>
<dbReference type="PROSITE" id="PS50082">
    <property type="entry name" value="WD_REPEATS_2"/>
    <property type="match status" value="6"/>
</dbReference>
<evidence type="ECO:0000256" key="3">
    <source>
        <dbReference type="ARBA" id="ARBA00022737"/>
    </source>
</evidence>
<feature type="repeat" description="WD" evidence="4">
    <location>
        <begin position="134"/>
        <end position="175"/>
    </location>
</feature>
<evidence type="ECO:0000256" key="2">
    <source>
        <dbReference type="ARBA" id="ARBA00022574"/>
    </source>
</evidence>
<dbReference type="SUPFAM" id="SSF57850">
    <property type="entry name" value="RING/U-box"/>
    <property type="match status" value="1"/>
</dbReference>
<dbReference type="Pfam" id="PF07647">
    <property type="entry name" value="SAM_2"/>
    <property type="match status" value="1"/>
</dbReference>
<feature type="repeat" description="WD" evidence="4">
    <location>
        <begin position="176"/>
        <end position="208"/>
    </location>
</feature>
<evidence type="ECO:0000256" key="4">
    <source>
        <dbReference type="PROSITE-ProRule" id="PRU00221"/>
    </source>
</evidence>
<dbReference type="InterPro" id="IPR003613">
    <property type="entry name" value="Ubox_domain"/>
</dbReference>
<dbReference type="Proteomes" id="UP000683360">
    <property type="component" value="Unassembled WGS sequence"/>
</dbReference>
<sequence>MSLSDSLMFNNRNNKHLIFNNTSKQTDRHNHKCLMMSNKLVTSLYHTIGAHSSDVNCVAFSNGDLLATASADKTARLWNTDDFTEHKHSPLCGHQYYVHCCTFSPFGTTLATCSTDGKLILWDVKTGKKSAVLHHESQNSIRVCRFSPNSNYILTGSDDELLCMWEVSSKKLIRTFAGHEASVVGCDFSPDSNFIISGSCNGDLQVWDAKYGHGKCLKYIDEGHDLGVSCCQFSPTYGSAKSVSSDNGTVTFMFASGGQDDLIKLWNFQAVLGSAAVSVNLKLTLKGHSGPVTCCSYSHDGSLLASGSIDKTVILWDAIHGNSLHVIEGHVRYVTSCSFSYDGLFLVSGSNDRTAVIWKITNEDELFKNIERNQSQCDTEEVKPVNKWSVEEVCKWLEEIGLEQYKPSFEQNAIDGTELEVITDSMLQQIGLEAMGHRNKILRARKILQQGRQVKFVKDTNMMDVGVPDEFLCPITREVMKDPVIAEDGYTYERSAIAGWMEKGKTTSPMTNGTLNTKQLTPNRSLKMLIQRYLQGQ</sequence>
<organism evidence="7 8">
    <name type="scientific">Mytilus edulis</name>
    <name type="common">Blue mussel</name>
    <dbReference type="NCBI Taxonomy" id="6550"/>
    <lineage>
        <taxon>Eukaryota</taxon>
        <taxon>Metazoa</taxon>
        <taxon>Spiralia</taxon>
        <taxon>Lophotrochozoa</taxon>
        <taxon>Mollusca</taxon>
        <taxon>Bivalvia</taxon>
        <taxon>Autobranchia</taxon>
        <taxon>Pteriomorphia</taxon>
        <taxon>Mytilida</taxon>
        <taxon>Mytiloidea</taxon>
        <taxon>Mytilidae</taxon>
        <taxon>Mytilinae</taxon>
        <taxon>Mytilus</taxon>
    </lineage>
</organism>
<dbReference type="InterPro" id="IPR020472">
    <property type="entry name" value="WD40_PAC1"/>
</dbReference>
<dbReference type="CDD" id="cd00200">
    <property type="entry name" value="WD40"/>
    <property type="match status" value="1"/>
</dbReference>
<evidence type="ECO:0000259" key="5">
    <source>
        <dbReference type="PROSITE" id="PS50105"/>
    </source>
</evidence>
<dbReference type="OrthoDB" id="10064100at2759"/>
<evidence type="ECO:0000313" key="8">
    <source>
        <dbReference type="Proteomes" id="UP000683360"/>
    </source>
</evidence>
<dbReference type="Gene3D" id="1.10.150.50">
    <property type="entry name" value="Transcription Factor, Ets-1"/>
    <property type="match status" value="1"/>
</dbReference>
<dbReference type="AlphaFoldDB" id="A0A8S3R838"/>
<dbReference type="InterPro" id="IPR013761">
    <property type="entry name" value="SAM/pointed_sf"/>
</dbReference>
<dbReference type="SMART" id="SM00504">
    <property type="entry name" value="Ubox"/>
    <property type="match status" value="1"/>
</dbReference>
<dbReference type="PROSITE" id="PS00678">
    <property type="entry name" value="WD_REPEATS_1"/>
    <property type="match status" value="2"/>
</dbReference>
<feature type="repeat" description="WD" evidence="4">
    <location>
        <begin position="327"/>
        <end position="368"/>
    </location>
</feature>
<dbReference type="PANTHER" id="PTHR46573">
    <property type="entry name" value="WD REPEAT, SAM AND U-BOX DOMAIN-CONTAINING PROTEIN 1"/>
    <property type="match status" value="1"/>
</dbReference>
<dbReference type="SUPFAM" id="SSF50978">
    <property type="entry name" value="WD40 repeat-like"/>
    <property type="match status" value="1"/>
</dbReference>
<dbReference type="Pfam" id="PF00400">
    <property type="entry name" value="WD40"/>
    <property type="match status" value="7"/>
</dbReference>
<dbReference type="GO" id="GO:0016567">
    <property type="term" value="P:protein ubiquitination"/>
    <property type="evidence" value="ECO:0007669"/>
    <property type="project" value="InterPro"/>
</dbReference>
<keyword evidence="3" id="KW-0677">Repeat</keyword>
<evidence type="ECO:0000256" key="1">
    <source>
        <dbReference type="ARBA" id="ARBA00020894"/>
    </source>
</evidence>
<dbReference type="InterPro" id="IPR036322">
    <property type="entry name" value="WD40_repeat_dom_sf"/>
</dbReference>
<dbReference type="SMART" id="SM00320">
    <property type="entry name" value="WD40"/>
    <property type="match status" value="7"/>
</dbReference>
<dbReference type="InterPro" id="IPR015943">
    <property type="entry name" value="WD40/YVTN_repeat-like_dom_sf"/>
</dbReference>
<feature type="repeat" description="WD" evidence="4">
    <location>
        <begin position="48"/>
        <end position="79"/>
    </location>
</feature>
<dbReference type="Gene3D" id="2.130.10.10">
    <property type="entry name" value="YVTN repeat-like/Quinoprotein amine dehydrogenase"/>
    <property type="match status" value="3"/>
</dbReference>
<feature type="domain" description="SAM" evidence="5">
    <location>
        <begin position="388"/>
        <end position="451"/>
    </location>
</feature>
<dbReference type="Gene3D" id="3.30.40.10">
    <property type="entry name" value="Zinc/RING finger domain, C3HC4 (zinc finger)"/>
    <property type="match status" value="1"/>
</dbReference>
<feature type="domain" description="U-box" evidence="6">
    <location>
        <begin position="466"/>
        <end position="537"/>
    </location>
</feature>
<dbReference type="PROSITE" id="PS50105">
    <property type="entry name" value="SAM_DOMAIN"/>
    <property type="match status" value="1"/>
</dbReference>
<name>A0A8S3R838_MYTED</name>
<dbReference type="InterPro" id="IPR013083">
    <property type="entry name" value="Znf_RING/FYVE/PHD"/>
</dbReference>
<accession>A0A8S3R838</accession>
<dbReference type="PRINTS" id="PR00320">
    <property type="entry name" value="GPROTEINBRPT"/>
</dbReference>
<dbReference type="PROSITE" id="PS51698">
    <property type="entry name" value="U_BOX"/>
    <property type="match status" value="1"/>
</dbReference>
<feature type="repeat" description="WD" evidence="4">
    <location>
        <begin position="91"/>
        <end position="132"/>
    </location>
</feature>
<dbReference type="GO" id="GO:0004842">
    <property type="term" value="F:ubiquitin-protein transferase activity"/>
    <property type="evidence" value="ECO:0007669"/>
    <property type="project" value="InterPro"/>
</dbReference>
<dbReference type="EMBL" id="CAJPWZ010000910">
    <property type="protein sequence ID" value="CAG2203044.1"/>
    <property type="molecule type" value="Genomic_DNA"/>
</dbReference>
<dbReference type="InterPro" id="IPR001660">
    <property type="entry name" value="SAM"/>
</dbReference>
<dbReference type="Pfam" id="PF04564">
    <property type="entry name" value="U-box"/>
    <property type="match status" value="1"/>
</dbReference>
<protein>
    <recommendedName>
        <fullName evidence="1">WD repeat, SAM and U-box domain-containing protein 1</fullName>
    </recommendedName>
</protein>
<dbReference type="PROSITE" id="PS50294">
    <property type="entry name" value="WD_REPEATS_REGION"/>
    <property type="match status" value="5"/>
</dbReference>
<dbReference type="PANTHER" id="PTHR46573:SF1">
    <property type="entry name" value="WD REPEAT, SAM AND U-BOX DOMAIN-CONTAINING PROTEIN 1"/>
    <property type="match status" value="1"/>
</dbReference>
<keyword evidence="8" id="KW-1185">Reference proteome</keyword>
<gene>
    <name evidence="7" type="ORF">MEDL_17581</name>
</gene>
<reference evidence="7" key="1">
    <citation type="submission" date="2021-03" db="EMBL/GenBank/DDBJ databases">
        <authorList>
            <person name="Bekaert M."/>
        </authorList>
    </citation>
    <scope>NUCLEOTIDE SEQUENCE</scope>
</reference>
<dbReference type="InterPro" id="IPR019775">
    <property type="entry name" value="WD40_repeat_CS"/>
</dbReference>
<keyword evidence="2 4" id="KW-0853">WD repeat</keyword>